<comment type="caution">
    <text evidence="2">The sequence shown here is derived from an EMBL/GenBank/DDBJ whole genome shotgun (WGS) entry which is preliminary data.</text>
</comment>
<dbReference type="CDD" id="cd00448">
    <property type="entry name" value="YjgF_YER057c_UK114_family"/>
    <property type="match status" value="1"/>
</dbReference>
<accession>A0A4Z0KIR0</accession>
<dbReference type="Pfam" id="PF01042">
    <property type="entry name" value="Ribonuc_L-PSP"/>
    <property type="match status" value="1"/>
</dbReference>
<name>A0A4Z0KIR0_BREAU</name>
<protein>
    <submittedName>
        <fullName evidence="2">RidA family protein</fullName>
    </submittedName>
</protein>
<organism evidence="2 3">
    <name type="scientific">Brevibacterium aurantiacum</name>
    <dbReference type="NCBI Taxonomy" id="273384"/>
    <lineage>
        <taxon>Bacteria</taxon>
        <taxon>Bacillati</taxon>
        <taxon>Actinomycetota</taxon>
        <taxon>Actinomycetes</taxon>
        <taxon>Micrococcales</taxon>
        <taxon>Brevibacteriaceae</taxon>
        <taxon>Brevibacterium</taxon>
    </lineage>
</organism>
<proteinExistence type="inferred from homology"/>
<dbReference type="RefSeq" id="WP_135447548.1">
    <property type="nucleotide sequence ID" value="NZ_RHFF01000009.1"/>
</dbReference>
<dbReference type="GO" id="GO:0019239">
    <property type="term" value="F:deaminase activity"/>
    <property type="evidence" value="ECO:0007669"/>
    <property type="project" value="TreeGrafter"/>
</dbReference>
<dbReference type="Gene3D" id="3.30.1330.40">
    <property type="entry name" value="RutC-like"/>
    <property type="match status" value="1"/>
</dbReference>
<evidence type="ECO:0000256" key="1">
    <source>
        <dbReference type="ARBA" id="ARBA00010552"/>
    </source>
</evidence>
<dbReference type="EMBL" id="RHFF01000009">
    <property type="protein sequence ID" value="TGD38705.1"/>
    <property type="molecule type" value="Genomic_DNA"/>
</dbReference>
<sequence length="142" mass="15545">MFNTKETYPEQNLDNDLCQAVVAGGVVYLRGQIGQDLETRESVGIGDVTAQAEKAMSNIAMLLEEAGSRLEDIVKVTIYIIDPRYREDVYRTVGKWLKGVYPVSTGIVVQALARPEWLVEIDATAVISEPSTAITAPTEVAK</sequence>
<reference evidence="2 3" key="1">
    <citation type="submission" date="2018-10" db="EMBL/GenBank/DDBJ databases">
        <title>Brevibacterium genomes from Austrain hard cheese rinds.</title>
        <authorList>
            <person name="Anast J.M."/>
            <person name="Dzieciol M."/>
            <person name="Schultz D.L."/>
            <person name="Mann E."/>
            <person name="Wagner M."/>
            <person name="Schmitz-Esser S."/>
        </authorList>
    </citation>
    <scope>NUCLEOTIDE SEQUENCE [LARGE SCALE GENOMIC DNA]</scope>
    <source>
        <strain evidence="2 3">L261</strain>
    </source>
</reference>
<dbReference type="PANTHER" id="PTHR11803">
    <property type="entry name" value="2-IMINOBUTANOATE/2-IMINOPROPANOATE DEAMINASE RIDA"/>
    <property type="match status" value="1"/>
</dbReference>
<dbReference type="PANTHER" id="PTHR11803:SF58">
    <property type="entry name" value="PROTEIN HMF1-RELATED"/>
    <property type="match status" value="1"/>
</dbReference>
<evidence type="ECO:0000313" key="2">
    <source>
        <dbReference type="EMBL" id="TGD38705.1"/>
    </source>
</evidence>
<dbReference type="InterPro" id="IPR035959">
    <property type="entry name" value="RutC-like_sf"/>
</dbReference>
<dbReference type="AlphaFoldDB" id="A0A4Z0KIR0"/>
<gene>
    <name evidence="2" type="ORF">EB834_10880</name>
</gene>
<dbReference type="Proteomes" id="UP000297736">
    <property type="component" value="Unassembled WGS sequence"/>
</dbReference>
<dbReference type="InterPro" id="IPR006175">
    <property type="entry name" value="YjgF/YER057c/UK114"/>
</dbReference>
<comment type="similarity">
    <text evidence="1">Belongs to the RutC family.</text>
</comment>
<evidence type="ECO:0000313" key="3">
    <source>
        <dbReference type="Proteomes" id="UP000297736"/>
    </source>
</evidence>
<dbReference type="GO" id="GO:0005829">
    <property type="term" value="C:cytosol"/>
    <property type="evidence" value="ECO:0007669"/>
    <property type="project" value="TreeGrafter"/>
</dbReference>
<dbReference type="SUPFAM" id="SSF55298">
    <property type="entry name" value="YjgF-like"/>
    <property type="match status" value="1"/>
</dbReference>